<evidence type="ECO:0000313" key="4">
    <source>
        <dbReference type="Proteomes" id="UP000631114"/>
    </source>
</evidence>
<keyword evidence="4" id="KW-1185">Reference proteome</keyword>
<dbReference type="EMBL" id="JADFTS010000003">
    <property type="protein sequence ID" value="KAF9615339.1"/>
    <property type="molecule type" value="Genomic_DNA"/>
</dbReference>
<proteinExistence type="predicted"/>
<sequence>MESLESDWCDEWDENFLEQATRVAEQAFISSSSSPIHSPPRHLSQKSSHLLPHRQNNESLLCSRKNYNNPPADYSPPRELLPHHEIDSLKKELRRVSEQLSNLEKECVYLKKDRDNKEEQLRLRNVEHMAVFEDRLQFQNASTSFPMAGIEAMGNHRTSSSRPILERVSNTGINGIECIEVPSSCHQPRGGYGPKWKNVQADGVDVTTDLRRRALINSGSTERSFQKSVLPEATTQPKHTKAVGVQTETDDGSGLLIRKNDFDSQHDLFNKLQAIWGLPSREKAGKSLVSKLFVMCAADIYALFRCMGMSMPVGATSDSLADLCFSDAALNDKLQHVHSAEAAKVARLYIILTKINNEMMKFEVLIDALLDLCTLDNVVFVYRSLRIMCIVLQQVLGWDTRSYRRDNVVIEGMCENKIAEIWKSQKVHTGDQFAVTRSEASYLGDVTSGTRSVDFDILSNKDYGYPGNVAFVSALDWFSLFEMIHQIAIGNKVECIQVEALSVMNIIVMRSNPCSERETFGSRLLFESLSKLLCKSASLHVQKQAVRLLYLLLNCPKILVSFCSACKDDPSSEATDDATTDGLTFQVFSNILEGLAECVKCRGRGTQELKLRTLAIVVLAFVASSGKLGFEVFLNPKMSNGANFLELILQALASELDAEAVESAKSAETCRERNLLVREALILLNRLASSPTCSSAIIHALTSSRDMISLTVDVVSRTSRKGRAWWKSDSTKKRKAEDEIVELARVFRSRVFASLGNP</sequence>
<name>A0A835M691_9MAGN</name>
<feature type="compositionally biased region" description="Polar residues" evidence="2">
    <location>
        <begin position="217"/>
        <end position="237"/>
    </location>
</feature>
<feature type="region of interest" description="Disordered" evidence="2">
    <location>
        <begin position="28"/>
        <end position="50"/>
    </location>
</feature>
<protein>
    <submittedName>
        <fullName evidence="3">Uncharacterized protein</fullName>
    </submittedName>
</protein>
<gene>
    <name evidence="3" type="ORF">IFM89_022990</name>
</gene>
<dbReference type="InterPro" id="IPR044952">
    <property type="entry name" value="SUV2"/>
</dbReference>
<evidence type="ECO:0000313" key="3">
    <source>
        <dbReference type="EMBL" id="KAF9615339.1"/>
    </source>
</evidence>
<dbReference type="OrthoDB" id="645074at2759"/>
<dbReference type="AlphaFoldDB" id="A0A835M691"/>
<evidence type="ECO:0000256" key="2">
    <source>
        <dbReference type="SAM" id="MobiDB-lite"/>
    </source>
</evidence>
<reference evidence="3 4" key="1">
    <citation type="submission" date="2020-10" db="EMBL/GenBank/DDBJ databases">
        <title>The Coptis chinensis genome and diversification of protoberbering-type alkaloids.</title>
        <authorList>
            <person name="Wang B."/>
            <person name="Shu S."/>
            <person name="Song C."/>
            <person name="Liu Y."/>
        </authorList>
    </citation>
    <scope>NUCLEOTIDE SEQUENCE [LARGE SCALE GENOMIC DNA]</scope>
    <source>
        <strain evidence="3">HL-2020</strain>
        <tissue evidence="3">Leaf</tissue>
    </source>
</reference>
<dbReference type="PANTHER" id="PTHR35761">
    <property type="entry name" value="ATR INTERACTING PROTEIN"/>
    <property type="match status" value="1"/>
</dbReference>
<accession>A0A835M691</accession>
<dbReference type="GO" id="GO:0006974">
    <property type="term" value="P:DNA damage response"/>
    <property type="evidence" value="ECO:0007669"/>
    <property type="project" value="InterPro"/>
</dbReference>
<feature type="coiled-coil region" evidence="1">
    <location>
        <begin position="86"/>
        <end position="120"/>
    </location>
</feature>
<comment type="caution">
    <text evidence="3">The sequence shown here is derived from an EMBL/GenBank/DDBJ whole genome shotgun (WGS) entry which is preliminary data.</text>
</comment>
<keyword evidence="1" id="KW-0175">Coiled coil</keyword>
<dbReference type="Proteomes" id="UP000631114">
    <property type="component" value="Unassembled WGS sequence"/>
</dbReference>
<organism evidence="3 4">
    <name type="scientific">Coptis chinensis</name>
    <dbReference type="NCBI Taxonomy" id="261450"/>
    <lineage>
        <taxon>Eukaryota</taxon>
        <taxon>Viridiplantae</taxon>
        <taxon>Streptophyta</taxon>
        <taxon>Embryophyta</taxon>
        <taxon>Tracheophyta</taxon>
        <taxon>Spermatophyta</taxon>
        <taxon>Magnoliopsida</taxon>
        <taxon>Ranunculales</taxon>
        <taxon>Ranunculaceae</taxon>
        <taxon>Coptidoideae</taxon>
        <taxon>Coptis</taxon>
    </lineage>
</organism>
<feature type="region of interest" description="Disordered" evidence="2">
    <location>
        <begin position="217"/>
        <end position="245"/>
    </location>
</feature>
<dbReference type="PANTHER" id="PTHR35761:SF1">
    <property type="entry name" value="PROTEIN SENSITIVE TO UV 2"/>
    <property type="match status" value="1"/>
</dbReference>
<evidence type="ECO:0000256" key="1">
    <source>
        <dbReference type="SAM" id="Coils"/>
    </source>
</evidence>